<gene>
    <name evidence="3" type="ordered locus">Adeg_0938</name>
</gene>
<dbReference type="Pfam" id="PF01903">
    <property type="entry name" value="CbiX"/>
    <property type="match status" value="1"/>
</dbReference>
<dbReference type="PANTHER" id="PTHR33542:SF3">
    <property type="entry name" value="SIROHYDROCHLORIN FERROCHELATASE, CHLOROPLASTIC"/>
    <property type="match status" value="1"/>
</dbReference>
<protein>
    <submittedName>
        <fullName evidence="3">Cobalamin (Vitamin B12) biosynthesis CbiX protein</fullName>
    </submittedName>
</protein>
<evidence type="ECO:0000313" key="4">
    <source>
        <dbReference type="Proteomes" id="UP000002620"/>
    </source>
</evidence>
<dbReference type="HOGENOM" id="CLU_065901_2_0_9"/>
<proteinExistence type="predicted"/>
<dbReference type="CDD" id="cd03416">
    <property type="entry name" value="CbiX_SirB_N"/>
    <property type="match status" value="1"/>
</dbReference>
<evidence type="ECO:0000313" key="3">
    <source>
        <dbReference type="EMBL" id="ACX52074.1"/>
    </source>
</evidence>
<dbReference type="InterPro" id="IPR050963">
    <property type="entry name" value="Sirohydro_Cobaltochel/CbiX"/>
</dbReference>
<keyword evidence="1" id="KW-0479">Metal-binding</keyword>
<sequence length="126" mass="13894">MKEGIVVLGHGSRAAVDEANQFLVEVTEALKALYPESLLESAWMNPRTPRQKLPEAVARLVSQGVKRIIVLPVFLTAGLHLKEDIPEILAELSQKYPGISFTLARPIGFDPRLIDILADRLAEVRG</sequence>
<organism evidence="3 4">
    <name type="scientific">Ammonifex degensii (strain DSM 10501 / KC4)</name>
    <dbReference type="NCBI Taxonomy" id="429009"/>
    <lineage>
        <taxon>Bacteria</taxon>
        <taxon>Bacillati</taxon>
        <taxon>Bacillota</taxon>
        <taxon>Clostridia</taxon>
        <taxon>Thermoanaerobacterales</taxon>
        <taxon>Thermoanaerobacteraceae</taxon>
        <taxon>Ammonifex</taxon>
    </lineage>
</organism>
<dbReference type="RefSeq" id="WP_015738951.1">
    <property type="nucleotide sequence ID" value="NC_013385.1"/>
</dbReference>
<reference evidence="3 4" key="1">
    <citation type="submission" date="2009-10" db="EMBL/GenBank/DDBJ databases">
        <title>Complete sequence of chromosome of Ammonifex degensii KC4.</title>
        <authorList>
            <consortium name="US DOE Joint Genome Institute"/>
            <person name="Kerfeld C."/>
            <person name="Goodner B."/>
            <person name="Huber H."/>
            <person name="Stetter K."/>
            <person name="Lucas S."/>
            <person name="Copeland A."/>
            <person name="Lapidus A."/>
            <person name="Glavina del Rio T."/>
            <person name="Dalin E."/>
            <person name="Tice H."/>
            <person name="Bruce D."/>
            <person name="Goodwin L."/>
            <person name="Pitluck S."/>
            <person name="Saunders E."/>
            <person name="Brettin T."/>
            <person name="Detter J.C."/>
            <person name="Han C."/>
            <person name="Larimer F."/>
            <person name="Land M."/>
            <person name="Hauser L."/>
            <person name="Kyrpides N."/>
            <person name="Ovchinnikova G."/>
            <person name="Richardson P."/>
        </authorList>
    </citation>
    <scope>NUCLEOTIDE SEQUENCE [LARGE SCALE GENOMIC DNA]</scope>
    <source>
        <strain evidence="4">DSM 10501 / KC4</strain>
    </source>
</reference>
<evidence type="ECO:0000256" key="2">
    <source>
        <dbReference type="ARBA" id="ARBA00023239"/>
    </source>
</evidence>
<keyword evidence="2" id="KW-0456">Lyase</keyword>
<dbReference type="Gene3D" id="3.40.50.1400">
    <property type="match status" value="1"/>
</dbReference>
<name>C9RCU7_AMMDK</name>
<dbReference type="GO" id="GO:0016829">
    <property type="term" value="F:lyase activity"/>
    <property type="evidence" value="ECO:0007669"/>
    <property type="project" value="UniProtKB-KW"/>
</dbReference>
<dbReference type="SUPFAM" id="SSF53800">
    <property type="entry name" value="Chelatase"/>
    <property type="match status" value="1"/>
</dbReference>
<dbReference type="EMBL" id="CP001785">
    <property type="protein sequence ID" value="ACX52074.1"/>
    <property type="molecule type" value="Genomic_DNA"/>
</dbReference>
<evidence type="ECO:0000256" key="1">
    <source>
        <dbReference type="ARBA" id="ARBA00022723"/>
    </source>
</evidence>
<dbReference type="KEGG" id="adg:Adeg_0938"/>
<dbReference type="PANTHER" id="PTHR33542">
    <property type="entry name" value="SIROHYDROCHLORIN FERROCHELATASE, CHLOROPLASTIC"/>
    <property type="match status" value="1"/>
</dbReference>
<dbReference type="STRING" id="429009.Adeg_0938"/>
<dbReference type="eggNOG" id="COG2138">
    <property type="taxonomic scope" value="Bacteria"/>
</dbReference>
<dbReference type="InterPro" id="IPR002762">
    <property type="entry name" value="CbiX-like"/>
</dbReference>
<dbReference type="Proteomes" id="UP000002620">
    <property type="component" value="Chromosome"/>
</dbReference>
<dbReference type="GO" id="GO:0046872">
    <property type="term" value="F:metal ion binding"/>
    <property type="evidence" value="ECO:0007669"/>
    <property type="project" value="UniProtKB-KW"/>
</dbReference>
<dbReference type="AlphaFoldDB" id="C9RCU7"/>
<keyword evidence="4" id="KW-1185">Reference proteome</keyword>
<accession>C9RCU7</accession>